<keyword evidence="1" id="KW-0812">Transmembrane</keyword>
<dbReference type="RefSeq" id="WP_189779360.1">
    <property type="nucleotide sequence ID" value="NZ_JACWEZ010000024.1"/>
</dbReference>
<name>A0ABR7VS57_VIRHA</name>
<gene>
    <name evidence="2" type="ORF">IC602_19045</name>
</gene>
<dbReference type="EMBL" id="JACWEZ010000024">
    <property type="protein sequence ID" value="MBD1224714.1"/>
    <property type="molecule type" value="Genomic_DNA"/>
</dbReference>
<keyword evidence="1" id="KW-1133">Transmembrane helix</keyword>
<evidence type="ECO:0000313" key="3">
    <source>
        <dbReference type="Proteomes" id="UP000621631"/>
    </source>
</evidence>
<feature type="transmembrane region" description="Helical" evidence="1">
    <location>
        <begin position="32"/>
        <end position="54"/>
    </location>
</feature>
<comment type="caution">
    <text evidence="2">The sequence shown here is derived from an EMBL/GenBank/DDBJ whole genome shotgun (WGS) entry which is preliminary data.</text>
</comment>
<reference evidence="2 3" key="1">
    <citation type="submission" date="2020-09" db="EMBL/GenBank/DDBJ databases">
        <title>Draft Genome Sequences of Oil-Oxidizing Bacteria Halomonas titanicae, Marinobacter lutaoensis, and Virgibacillus halodenitrificans Isolated from Highly Saline Environments.</title>
        <authorList>
            <person name="Grouzdev D.S."/>
            <person name="Sokolova D.S."/>
            <person name="Semenova E.M."/>
            <person name="Borzenkov I.A."/>
            <person name="Bidzhieva S.K."/>
            <person name="Poltaraus A.B."/>
            <person name="Nazina T.N."/>
        </authorList>
    </citation>
    <scope>NUCLEOTIDE SEQUENCE [LARGE SCALE GENOMIC DNA]</scope>
    <source>
        <strain evidence="2 3">VKM B-3472D</strain>
    </source>
</reference>
<feature type="transmembrane region" description="Helical" evidence="1">
    <location>
        <begin position="9"/>
        <end position="26"/>
    </location>
</feature>
<dbReference type="Proteomes" id="UP000621631">
    <property type="component" value="Unassembled WGS sequence"/>
</dbReference>
<keyword evidence="1" id="KW-0472">Membrane</keyword>
<sequence length="83" mass="9616">MSRSVLSKINPGIAVFILIFAFYYFFIDAISIPINVIFSFLSVMFFLFGIHYLYYKEKVLGCVYITVALFLIFVVINPFLPIL</sequence>
<evidence type="ECO:0000256" key="1">
    <source>
        <dbReference type="SAM" id="Phobius"/>
    </source>
</evidence>
<protein>
    <submittedName>
        <fullName evidence="2">DUF3953 domain-containing protein</fullName>
    </submittedName>
</protein>
<accession>A0ABR7VS57</accession>
<proteinExistence type="predicted"/>
<keyword evidence="3" id="KW-1185">Reference proteome</keyword>
<organism evidence="2 3">
    <name type="scientific">Virgibacillus halodenitrificans</name>
    <name type="common">Bacillus halodenitrificans</name>
    <dbReference type="NCBI Taxonomy" id="1482"/>
    <lineage>
        <taxon>Bacteria</taxon>
        <taxon>Bacillati</taxon>
        <taxon>Bacillota</taxon>
        <taxon>Bacilli</taxon>
        <taxon>Bacillales</taxon>
        <taxon>Bacillaceae</taxon>
        <taxon>Virgibacillus</taxon>
    </lineage>
</organism>
<feature type="transmembrane region" description="Helical" evidence="1">
    <location>
        <begin position="61"/>
        <end position="80"/>
    </location>
</feature>
<evidence type="ECO:0000313" key="2">
    <source>
        <dbReference type="EMBL" id="MBD1224714.1"/>
    </source>
</evidence>